<dbReference type="CDD" id="cd03470">
    <property type="entry name" value="Rieske_cytochrome_bc1"/>
    <property type="match status" value="1"/>
</dbReference>
<feature type="domain" description="Rieske" evidence="13">
    <location>
        <begin position="178"/>
        <end position="275"/>
    </location>
</feature>
<evidence type="ECO:0000256" key="9">
    <source>
        <dbReference type="ARBA" id="ARBA00023136"/>
    </source>
</evidence>
<dbReference type="PROSITE" id="PS51296">
    <property type="entry name" value="RIESKE"/>
    <property type="match status" value="1"/>
</dbReference>
<evidence type="ECO:0000256" key="10">
    <source>
        <dbReference type="ARBA" id="ARBA00023157"/>
    </source>
</evidence>
<keyword evidence="11" id="KW-0813">Transport</keyword>
<dbReference type="InterPro" id="IPR014349">
    <property type="entry name" value="Rieske_Fe-S_prot"/>
</dbReference>
<protein>
    <recommendedName>
        <fullName evidence="11">Cytochrome b-c1 complex subunit Rieske, mitochondrial</fullName>
        <ecNumber evidence="11">7.1.1.8</ecNumber>
    </recommendedName>
</protein>
<dbReference type="Pfam" id="PF02921">
    <property type="entry name" value="UCR_TM"/>
    <property type="match status" value="1"/>
</dbReference>
<accession>A0AAU9V000</accession>
<dbReference type="Gene3D" id="2.102.10.10">
    <property type="entry name" value="Rieske [2Fe-2S] iron-sulphur domain"/>
    <property type="match status" value="1"/>
</dbReference>
<reference evidence="14" key="1">
    <citation type="submission" date="2022-03" db="EMBL/GenBank/DDBJ databases">
        <authorList>
            <person name="Tunstrom K."/>
        </authorList>
    </citation>
    <scope>NUCLEOTIDE SEQUENCE</scope>
</reference>
<dbReference type="InterPro" id="IPR006317">
    <property type="entry name" value="Ubiquinol_cyt_c_Rdtase_Fe-S-su"/>
</dbReference>
<dbReference type="GO" id="GO:0051537">
    <property type="term" value="F:2 iron, 2 sulfur cluster binding"/>
    <property type="evidence" value="ECO:0007669"/>
    <property type="project" value="UniProtKB-KW"/>
</dbReference>
<dbReference type="PANTHER" id="PTHR10134">
    <property type="entry name" value="CYTOCHROME B-C1 COMPLEX SUBUNIT RIESKE, MITOCHONDRIAL"/>
    <property type="match status" value="1"/>
</dbReference>
<evidence type="ECO:0000256" key="7">
    <source>
        <dbReference type="ARBA" id="ARBA00023004"/>
    </source>
</evidence>
<evidence type="ECO:0000256" key="6">
    <source>
        <dbReference type="ARBA" id="ARBA00022989"/>
    </source>
</evidence>
<dbReference type="InterPro" id="IPR037008">
    <property type="entry name" value="bc1_Rieske_TM_sf"/>
</dbReference>
<keyword evidence="7" id="KW-0408">Iron</keyword>
<comment type="catalytic activity">
    <reaction evidence="11">
        <text>a quinol + 2 Fe(III)-[cytochrome c](out) = a quinone + 2 Fe(II)-[cytochrome c](out) + 2 H(+)(out)</text>
        <dbReference type="Rhea" id="RHEA:11484"/>
        <dbReference type="Rhea" id="RHEA-COMP:10350"/>
        <dbReference type="Rhea" id="RHEA-COMP:14399"/>
        <dbReference type="ChEBI" id="CHEBI:15378"/>
        <dbReference type="ChEBI" id="CHEBI:24646"/>
        <dbReference type="ChEBI" id="CHEBI:29033"/>
        <dbReference type="ChEBI" id="CHEBI:29034"/>
        <dbReference type="ChEBI" id="CHEBI:132124"/>
        <dbReference type="EC" id="7.1.1.8"/>
    </reaction>
</comment>
<evidence type="ECO:0000256" key="1">
    <source>
        <dbReference type="ARBA" id="ARBA00004167"/>
    </source>
</evidence>
<dbReference type="FunFam" id="2.102.10.10:FF:000001">
    <property type="entry name" value="Cytochrome b-c1 complex subunit Rieske, mitochondrial"/>
    <property type="match status" value="1"/>
</dbReference>
<dbReference type="InterPro" id="IPR017941">
    <property type="entry name" value="Rieske_2Fe-2S"/>
</dbReference>
<evidence type="ECO:0000256" key="4">
    <source>
        <dbReference type="ARBA" id="ARBA00022714"/>
    </source>
</evidence>
<keyword evidence="3" id="KW-0812">Transmembrane</keyword>
<dbReference type="InterPro" id="IPR005805">
    <property type="entry name" value="Rieske_Fe-S_prot_C"/>
</dbReference>
<dbReference type="NCBIfam" id="TIGR01416">
    <property type="entry name" value="Rieske_proteo"/>
    <property type="match status" value="1"/>
</dbReference>
<proteinExistence type="inferred from homology"/>
<keyword evidence="8" id="KW-0411">Iron-sulfur</keyword>
<evidence type="ECO:0000313" key="15">
    <source>
        <dbReference type="Proteomes" id="UP001153954"/>
    </source>
</evidence>
<dbReference type="Proteomes" id="UP001153954">
    <property type="component" value="Unassembled WGS sequence"/>
</dbReference>
<evidence type="ECO:0000256" key="8">
    <source>
        <dbReference type="ARBA" id="ARBA00023014"/>
    </source>
</evidence>
<dbReference type="InterPro" id="IPR004192">
    <property type="entry name" value="Rieske_TM"/>
</dbReference>
<dbReference type="Gene3D" id="1.20.5.270">
    <property type="entry name" value="Ubiquinol cytochrome reductase, transmembrane domain"/>
    <property type="match status" value="1"/>
</dbReference>
<evidence type="ECO:0000256" key="3">
    <source>
        <dbReference type="ARBA" id="ARBA00022692"/>
    </source>
</evidence>
<dbReference type="GO" id="GO:0008121">
    <property type="term" value="F:quinol-cytochrome-c reductase activity"/>
    <property type="evidence" value="ECO:0007669"/>
    <property type="project" value="UniProtKB-EC"/>
</dbReference>
<evidence type="ECO:0000313" key="14">
    <source>
        <dbReference type="EMBL" id="CAH2103506.1"/>
    </source>
</evidence>
<dbReference type="GO" id="GO:0046872">
    <property type="term" value="F:metal ion binding"/>
    <property type="evidence" value="ECO:0007669"/>
    <property type="project" value="UniProtKB-KW"/>
</dbReference>
<dbReference type="SUPFAM" id="SSF81502">
    <property type="entry name" value="ISP transmembrane anchor"/>
    <property type="match status" value="1"/>
</dbReference>
<comment type="similarity">
    <text evidence="2">Belongs to the Rieske iron-sulfur protein family.</text>
</comment>
<sequence>MNFLNTCGLRRGRVFWKYSYDRDPQTNLFYLLKLDFNKKKDTASFSSPIIQRVECQLRSLPCYTSLLLWNQVRFQRDYPKLHRDFKHPNFDAYRKEKFKDLRNTKWHSGDEKHGYTYVAGFIGFLSGMYGLKSELIHFLLSMAAPADVLALATIEVDIKNIAPGMCYSYKWRGKPLFIKHRTESEIKAEADTPMSALKDPESPEVRTIKPEWLIVIGICTHLGCVPVPNSGDWVGGFYCPCHGSHYDNVGRARKGPAPLNLEVPPYKFLSDTVVLVG</sequence>
<keyword evidence="11" id="KW-0249">Electron transport</keyword>
<dbReference type="Pfam" id="PF00355">
    <property type="entry name" value="Rieske"/>
    <property type="match status" value="1"/>
</dbReference>
<keyword evidence="12" id="KW-0679">Respiratory chain</keyword>
<keyword evidence="15" id="KW-1185">Reference proteome</keyword>
<comment type="cofactor">
    <cofactor evidence="11">
        <name>[2Fe-2S] cluster</name>
        <dbReference type="ChEBI" id="CHEBI:190135"/>
    </cofactor>
    <text evidence="11">Binds 1 [2Fe-2S] cluster per subunit.</text>
</comment>
<evidence type="ECO:0000256" key="2">
    <source>
        <dbReference type="ARBA" id="ARBA00010651"/>
    </source>
</evidence>
<keyword evidence="6" id="KW-1133">Transmembrane helix</keyword>
<keyword evidence="12" id="KW-0496">Mitochondrion</keyword>
<keyword evidence="4" id="KW-0001">2Fe-2S</keyword>
<evidence type="ECO:0000259" key="13">
    <source>
        <dbReference type="PROSITE" id="PS51296"/>
    </source>
</evidence>
<dbReference type="EMBL" id="CAKOGL010000026">
    <property type="protein sequence ID" value="CAH2103506.1"/>
    <property type="molecule type" value="Genomic_DNA"/>
</dbReference>
<evidence type="ECO:0000256" key="11">
    <source>
        <dbReference type="RuleBase" id="RU004494"/>
    </source>
</evidence>
<comment type="caution">
    <text evidence="14">The sequence shown here is derived from an EMBL/GenBank/DDBJ whole genome shotgun (WGS) entry which is preliminary data.</text>
</comment>
<keyword evidence="5" id="KW-0479">Metal-binding</keyword>
<gene>
    <name evidence="14" type="ORF">EEDITHA_LOCUS18006</name>
</gene>
<keyword evidence="9" id="KW-0472">Membrane</keyword>
<dbReference type="EC" id="7.1.1.8" evidence="11"/>
<dbReference type="SUPFAM" id="SSF50022">
    <property type="entry name" value="ISP domain"/>
    <property type="match status" value="1"/>
</dbReference>
<dbReference type="AlphaFoldDB" id="A0AAU9V000"/>
<evidence type="ECO:0000256" key="12">
    <source>
        <dbReference type="RuleBase" id="RU004495"/>
    </source>
</evidence>
<name>A0AAU9V000_EUPED</name>
<comment type="subcellular location">
    <subcellularLocation>
        <location evidence="1">Membrane</location>
        <topology evidence="1">Single-pass membrane protein</topology>
    </subcellularLocation>
    <subcellularLocation>
        <location evidence="12">Mitochondrion inner membrane</location>
    </subcellularLocation>
</comment>
<dbReference type="InterPro" id="IPR036922">
    <property type="entry name" value="Rieske_2Fe-2S_sf"/>
</dbReference>
<comment type="miscellaneous">
    <text evidence="11">The Rieske protein is a high potential 2Fe-2S protein.</text>
</comment>
<keyword evidence="10" id="KW-1015">Disulfide bond</keyword>
<organism evidence="14 15">
    <name type="scientific">Euphydryas editha</name>
    <name type="common">Edith's checkerspot</name>
    <dbReference type="NCBI Taxonomy" id="104508"/>
    <lineage>
        <taxon>Eukaryota</taxon>
        <taxon>Metazoa</taxon>
        <taxon>Ecdysozoa</taxon>
        <taxon>Arthropoda</taxon>
        <taxon>Hexapoda</taxon>
        <taxon>Insecta</taxon>
        <taxon>Pterygota</taxon>
        <taxon>Neoptera</taxon>
        <taxon>Endopterygota</taxon>
        <taxon>Lepidoptera</taxon>
        <taxon>Glossata</taxon>
        <taxon>Ditrysia</taxon>
        <taxon>Papilionoidea</taxon>
        <taxon>Nymphalidae</taxon>
        <taxon>Nymphalinae</taxon>
        <taxon>Euphydryas</taxon>
    </lineage>
</organism>
<dbReference type="PRINTS" id="PR00162">
    <property type="entry name" value="RIESKE"/>
</dbReference>
<dbReference type="GO" id="GO:0005743">
    <property type="term" value="C:mitochondrial inner membrane"/>
    <property type="evidence" value="ECO:0007669"/>
    <property type="project" value="UniProtKB-SubCell"/>
</dbReference>
<evidence type="ECO:0000256" key="5">
    <source>
        <dbReference type="ARBA" id="ARBA00022723"/>
    </source>
</evidence>